<comment type="caution">
    <text evidence="1">The sequence shown here is derived from an EMBL/GenBank/DDBJ whole genome shotgun (WGS) entry which is preliminary data.</text>
</comment>
<reference evidence="1" key="2">
    <citation type="journal article" date="2021" name="PeerJ">
        <title>Extensive microbial diversity within the chicken gut microbiome revealed by metagenomics and culture.</title>
        <authorList>
            <person name="Gilroy R."/>
            <person name="Ravi A."/>
            <person name="Getino M."/>
            <person name="Pursley I."/>
            <person name="Horton D.L."/>
            <person name="Alikhan N.F."/>
            <person name="Baker D."/>
            <person name="Gharbi K."/>
            <person name="Hall N."/>
            <person name="Watson M."/>
            <person name="Adriaenssens E.M."/>
            <person name="Foster-Nyarko E."/>
            <person name="Jarju S."/>
            <person name="Secka A."/>
            <person name="Antonio M."/>
            <person name="Oren A."/>
            <person name="Chaudhuri R.R."/>
            <person name="La Ragione R."/>
            <person name="Hildebrand F."/>
            <person name="Pallen M.J."/>
        </authorList>
    </citation>
    <scope>NUCLEOTIDE SEQUENCE</scope>
    <source>
        <strain evidence="1">8207</strain>
    </source>
</reference>
<sequence>MDITPKIVFRTPFYEPNFQDFYTSAQLKEFLSEFDFMAPHRPSCLPTGTAEFQLGSQIEFDIDGYSLSSDIQWGPRFIVARHVKYDGKRILIESPVDSDMRRGMVSREYRYIPFHRGMADAVIELRKLRQLWPICENSRSEFIRFLTHVSRQRYKIRAR</sequence>
<gene>
    <name evidence="1" type="ORF">IAC69_03305</name>
</gene>
<name>A0A9D9GUU3_9PROT</name>
<dbReference type="AlphaFoldDB" id="A0A9D9GUU3"/>
<reference evidence="1" key="1">
    <citation type="submission" date="2020-10" db="EMBL/GenBank/DDBJ databases">
        <authorList>
            <person name="Gilroy R."/>
        </authorList>
    </citation>
    <scope>NUCLEOTIDE SEQUENCE</scope>
    <source>
        <strain evidence="1">8207</strain>
    </source>
</reference>
<evidence type="ECO:0000313" key="1">
    <source>
        <dbReference type="EMBL" id="MBO8425479.1"/>
    </source>
</evidence>
<accession>A0A9D9GUU3</accession>
<evidence type="ECO:0000313" key="2">
    <source>
        <dbReference type="Proteomes" id="UP000823630"/>
    </source>
</evidence>
<proteinExistence type="predicted"/>
<dbReference type="EMBL" id="JADINC010000050">
    <property type="protein sequence ID" value="MBO8425479.1"/>
    <property type="molecule type" value="Genomic_DNA"/>
</dbReference>
<protein>
    <submittedName>
        <fullName evidence="1">Uncharacterized protein</fullName>
    </submittedName>
</protein>
<dbReference type="Proteomes" id="UP000823630">
    <property type="component" value="Unassembled WGS sequence"/>
</dbReference>
<organism evidence="1 2">
    <name type="scientific">Candidatus Enterousia avistercoris</name>
    <dbReference type="NCBI Taxonomy" id="2840788"/>
    <lineage>
        <taxon>Bacteria</taxon>
        <taxon>Pseudomonadati</taxon>
        <taxon>Pseudomonadota</taxon>
        <taxon>Alphaproteobacteria</taxon>
        <taxon>Candidatus Enterousia</taxon>
    </lineage>
</organism>